<proteinExistence type="predicted"/>
<gene>
    <name evidence="2" type="ORF">MGR_0352</name>
</gene>
<dbReference type="Pfam" id="PF03190">
    <property type="entry name" value="Thioredox_DsbH"/>
    <property type="match status" value="1"/>
</dbReference>
<dbReference type="PANTHER" id="PTHR42899">
    <property type="entry name" value="SPERMATOGENESIS-ASSOCIATED PROTEIN 20"/>
    <property type="match status" value="1"/>
</dbReference>
<dbReference type="AlphaFoldDB" id="A4U0X2"/>
<dbReference type="InterPro" id="IPR008928">
    <property type="entry name" value="6-hairpin_glycosidase_sf"/>
</dbReference>
<protein>
    <recommendedName>
        <fullName evidence="1">Spermatogenesis-associated protein 20-like TRX domain-containing protein</fullName>
    </recommendedName>
</protein>
<organism evidence="2">
    <name type="scientific">Magnetospirillum gryphiswaldense</name>
    <dbReference type="NCBI Taxonomy" id="55518"/>
    <lineage>
        <taxon>Bacteria</taxon>
        <taxon>Pseudomonadati</taxon>
        <taxon>Pseudomonadota</taxon>
        <taxon>Alphaproteobacteria</taxon>
        <taxon>Rhodospirillales</taxon>
        <taxon>Rhodospirillaceae</taxon>
        <taxon>Magnetospirillum</taxon>
    </lineage>
</organism>
<accession>A4U0X2</accession>
<dbReference type="GO" id="GO:0005975">
    <property type="term" value="P:carbohydrate metabolic process"/>
    <property type="evidence" value="ECO:0007669"/>
    <property type="project" value="InterPro"/>
</dbReference>
<dbReference type="Gene3D" id="1.50.10.10">
    <property type="match status" value="1"/>
</dbReference>
<dbReference type="SUPFAM" id="SSF48208">
    <property type="entry name" value="Six-hairpin glycosidases"/>
    <property type="match status" value="1"/>
</dbReference>
<name>A4U0X2_9PROT</name>
<dbReference type="CDD" id="cd02955">
    <property type="entry name" value="SSP411"/>
    <property type="match status" value="1"/>
</dbReference>
<dbReference type="InterPro" id="IPR036249">
    <property type="entry name" value="Thioredoxin-like_sf"/>
</dbReference>
<evidence type="ECO:0000313" key="2">
    <source>
        <dbReference type="EMBL" id="CAM76529.1"/>
    </source>
</evidence>
<sequence>MEARFMTNRLAGETSPYLRQHQDNPVHWWSWGDAALAEAHSSGRPLLLSIGYSACHWCHVMAHESFENPEIAALMNRLFVNVKIDREERPDLDAIYQQALQHMGQHGGWPLTMFCTPDGKPFWGGTYFPPAPRYGRPGFPEVLQAIHDLWQRDRDRVDHNVAALVEALAHDGGGDASPLTLEMLDRGAKAILSHVDMEHGGLGGAPKFPQPGLFDYLWRSAKRTGNSGLHQAVTLTLDRICQGGITDHLGGGFMRYSTDDVWLAPHFEKMLYDNGQLIDLLTLVWQDTQNPLFQTRIEECITWVSREMLAEGAAFAAALDADSEGHEGRFYTWKAQEIIDLLGPETARIFAQAYDVSIQGNWEGVNILNRSKPQGHEHEEQLAQARTILLAARANRIRPGRDDKVLADWNGMMIAGLARAGFVFIRPDWLDMAERAFAVITDKMTLADDRLAHSLCQEQASHVGFADDLAHMARAALALYQATGKADYLTWAETWVAAADRHHWDKAKGGYFQVAHSASDVIVRTKTVMDAAVPSANGTMVQVLAILAQITDKPAYADRAQAVVTVFMDQFNDHFANMSALLTGFDLAVDPVLVTLPRNNAEMIDVVRHAALPNLIIRWTDEVMATLCRNSVCSAPTGSPADLARMLRGE</sequence>
<feature type="domain" description="Spermatogenesis-associated protein 20-like TRX" evidence="1">
    <location>
        <begin position="7"/>
        <end position="168"/>
    </location>
</feature>
<dbReference type="PANTHER" id="PTHR42899:SF1">
    <property type="entry name" value="SPERMATOGENESIS-ASSOCIATED PROTEIN 20"/>
    <property type="match status" value="1"/>
</dbReference>
<dbReference type="InterPro" id="IPR004879">
    <property type="entry name" value="Ssp411-like_TRX"/>
</dbReference>
<dbReference type="EMBL" id="CU459003">
    <property type="protein sequence ID" value="CAM76529.1"/>
    <property type="molecule type" value="Genomic_DNA"/>
</dbReference>
<reference evidence="2" key="1">
    <citation type="journal article" date="2007" name="J. Bacteriol.">
        <title>Comparative genome analysis of four magnetotactic bacteria reveals a complex set of group-specific genes implicated in magnetosome biomineralization and function.</title>
        <authorList>
            <person name="Richter M."/>
            <person name="Kube M."/>
            <person name="Bazylinski D.A."/>
            <person name="Lombardot T."/>
            <person name="Gloeckner F.O."/>
            <person name="Reinhardt R."/>
            <person name="Schueler D."/>
        </authorList>
    </citation>
    <scope>NUCLEOTIDE SEQUENCE</scope>
    <source>
        <strain evidence="2">MSR-1</strain>
    </source>
</reference>
<dbReference type="SUPFAM" id="SSF52833">
    <property type="entry name" value="Thioredoxin-like"/>
    <property type="match status" value="1"/>
</dbReference>
<dbReference type="PIRSF" id="PIRSF006402">
    <property type="entry name" value="UCP006402_thioredoxin"/>
    <property type="match status" value="1"/>
</dbReference>
<dbReference type="Gene3D" id="3.40.30.10">
    <property type="entry name" value="Glutaredoxin"/>
    <property type="match status" value="1"/>
</dbReference>
<evidence type="ECO:0000259" key="1">
    <source>
        <dbReference type="Pfam" id="PF03190"/>
    </source>
</evidence>
<dbReference type="InterPro" id="IPR024705">
    <property type="entry name" value="Ssp411"/>
</dbReference>
<dbReference type="InterPro" id="IPR012341">
    <property type="entry name" value="6hp_glycosidase-like_sf"/>
</dbReference>